<accession>A0AAD5R944</accession>
<keyword evidence="2" id="KW-1185">Reference proteome</keyword>
<sequence>MNSLTSLNCGTFSENCKWSNTNEEEMDWTTLQALPDAERFLSTLGVEKLSRNGVPLRIDVPSANDPNEPAQIVFYGNNFVAPEGGAIFLQDIVFEGNLHCHSETLDSQRSGIEEDVFQRRSDDERHQPAVYTPQPHSVRPIQVIEELSGLEVLADKSSSMDKSFEKSLRLSNSISSRTEEDSLVDLQSDSLKAVIPISSTAPPADLAQIPSELYETCLALSCNPSAQKFLVAPFLGTHTTSYTLVSESLTVPSMEEVFFCFHDYVATHGLALSICTDSMECFYKKNTLLLGNAVDLRVIAENLGGNKGEVGFLPIRLSRDAAGQHLIC</sequence>
<proteinExistence type="predicted"/>
<dbReference type="AlphaFoldDB" id="A0AAD5R944"/>
<protein>
    <submittedName>
        <fullName evidence="1">Uncharacterized protein</fullName>
    </submittedName>
</protein>
<gene>
    <name evidence="1" type="ORF">KIN20_034082</name>
</gene>
<organism evidence="1 2">
    <name type="scientific">Parelaphostrongylus tenuis</name>
    <name type="common">Meningeal worm</name>
    <dbReference type="NCBI Taxonomy" id="148309"/>
    <lineage>
        <taxon>Eukaryota</taxon>
        <taxon>Metazoa</taxon>
        <taxon>Ecdysozoa</taxon>
        <taxon>Nematoda</taxon>
        <taxon>Chromadorea</taxon>
        <taxon>Rhabditida</taxon>
        <taxon>Rhabditina</taxon>
        <taxon>Rhabditomorpha</taxon>
        <taxon>Strongyloidea</taxon>
        <taxon>Metastrongylidae</taxon>
        <taxon>Parelaphostrongylus</taxon>
    </lineage>
</organism>
<dbReference type="EMBL" id="JAHQIW010007084">
    <property type="protein sequence ID" value="KAJ1372025.1"/>
    <property type="molecule type" value="Genomic_DNA"/>
</dbReference>
<dbReference type="Proteomes" id="UP001196413">
    <property type="component" value="Unassembled WGS sequence"/>
</dbReference>
<reference evidence="1" key="1">
    <citation type="submission" date="2021-06" db="EMBL/GenBank/DDBJ databases">
        <title>Parelaphostrongylus tenuis whole genome reference sequence.</title>
        <authorList>
            <person name="Garwood T.J."/>
            <person name="Larsen P.A."/>
            <person name="Fountain-Jones N.M."/>
            <person name="Garbe J.R."/>
            <person name="Macchietto M.G."/>
            <person name="Kania S.A."/>
            <person name="Gerhold R.W."/>
            <person name="Richards J.E."/>
            <person name="Wolf T.M."/>
        </authorList>
    </citation>
    <scope>NUCLEOTIDE SEQUENCE</scope>
    <source>
        <strain evidence="1">MNPRO001-30</strain>
        <tissue evidence="1">Meninges</tissue>
    </source>
</reference>
<evidence type="ECO:0000313" key="2">
    <source>
        <dbReference type="Proteomes" id="UP001196413"/>
    </source>
</evidence>
<evidence type="ECO:0000313" key="1">
    <source>
        <dbReference type="EMBL" id="KAJ1372025.1"/>
    </source>
</evidence>
<comment type="caution">
    <text evidence="1">The sequence shown here is derived from an EMBL/GenBank/DDBJ whole genome shotgun (WGS) entry which is preliminary data.</text>
</comment>
<name>A0AAD5R944_PARTN</name>